<dbReference type="AlphaFoldDB" id="A0A8J7K6K6"/>
<dbReference type="Gene3D" id="3.40.1580.10">
    <property type="entry name" value="SMI1/KNR4-like"/>
    <property type="match status" value="1"/>
</dbReference>
<protein>
    <submittedName>
        <fullName evidence="2">SMI1/KNR4 family protein</fullName>
    </submittedName>
</protein>
<evidence type="ECO:0000313" key="2">
    <source>
        <dbReference type="EMBL" id="MBE9398615.1"/>
    </source>
</evidence>
<gene>
    <name evidence="2" type="ORF">IOQ59_15260</name>
</gene>
<name>A0A8J7K6K6_9GAMM</name>
<sequence length="134" mass="15212">MEDVLLQLQENSAQVVVPLELPTEDQLIEVEEEILIPIPVEMREFMLKTGDIIYGTLEPVTVADPQSHTFLPEVAANVWADGVPREFIPICVSDGTYYVISQDGEVLLWSLDQGEATEEWSSIWHWAKDVWLES</sequence>
<dbReference type="Pfam" id="PF14567">
    <property type="entry name" value="SUKH_5"/>
    <property type="match status" value="1"/>
</dbReference>
<reference evidence="2" key="1">
    <citation type="submission" date="2020-10" db="EMBL/GenBank/DDBJ databases">
        <title>Bacterium isolated from coastal waters sediment.</title>
        <authorList>
            <person name="Chen R.-J."/>
            <person name="Lu D.-C."/>
            <person name="Zhu K.-L."/>
            <person name="Du Z.-J."/>
        </authorList>
    </citation>
    <scope>NUCLEOTIDE SEQUENCE</scope>
    <source>
        <strain evidence="2">N1Y112</strain>
    </source>
</reference>
<accession>A0A8J7K6K6</accession>
<organism evidence="2 3">
    <name type="scientific">Pontibacterium sinense</name>
    <dbReference type="NCBI Taxonomy" id="2781979"/>
    <lineage>
        <taxon>Bacteria</taxon>
        <taxon>Pseudomonadati</taxon>
        <taxon>Pseudomonadota</taxon>
        <taxon>Gammaproteobacteria</taxon>
        <taxon>Oceanospirillales</taxon>
        <taxon>Oceanospirillaceae</taxon>
        <taxon>Pontibacterium</taxon>
    </lineage>
</organism>
<evidence type="ECO:0000313" key="3">
    <source>
        <dbReference type="Proteomes" id="UP000640333"/>
    </source>
</evidence>
<dbReference type="InterPro" id="IPR037883">
    <property type="entry name" value="Knr4/Smi1-like_sf"/>
</dbReference>
<dbReference type="EMBL" id="JADEYS010000016">
    <property type="protein sequence ID" value="MBE9398615.1"/>
    <property type="molecule type" value="Genomic_DNA"/>
</dbReference>
<dbReference type="SUPFAM" id="SSF160631">
    <property type="entry name" value="SMI1/KNR4-like"/>
    <property type="match status" value="1"/>
</dbReference>
<dbReference type="InterPro" id="IPR018958">
    <property type="entry name" value="Knr4/Smi1-like_dom"/>
</dbReference>
<proteinExistence type="predicted"/>
<evidence type="ECO:0000259" key="1">
    <source>
        <dbReference type="SMART" id="SM00860"/>
    </source>
</evidence>
<dbReference type="Proteomes" id="UP000640333">
    <property type="component" value="Unassembled WGS sequence"/>
</dbReference>
<dbReference type="RefSeq" id="WP_193954264.1">
    <property type="nucleotide sequence ID" value="NZ_JADEYS010000016.1"/>
</dbReference>
<keyword evidence="3" id="KW-1185">Reference proteome</keyword>
<feature type="domain" description="Knr4/Smi1-like" evidence="1">
    <location>
        <begin position="21"/>
        <end position="129"/>
    </location>
</feature>
<dbReference type="SMART" id="SM00860">
    <property type="entry name" value="SMI1_KNR4"/>
    <property type="match status" value="1"/>
</dbReference>
<comment type="caution">
    <text evidence="2">The sequence shown here is derived from an EMBL/GenBank/DDBJ whole genome shotgun (WGS) entry which is preliminary data.</text>
</comment>